<comment type="caution">
    <text evidence="1">The sequence shown here is derived from an EMBL/GenBank/DDBJ whole genome shotgun (WGS) entry which is preliminary data.</text>
</comment>
<evidence type="ECO:0000313" key="1">
    <source>
        <dbReference type="EMBL" id="KAJ8884050.1"/>
    </source>
</evidence>
<accession>A0ABQ9HIL4</accession>
<dbReference type="Proteomes" id="UP001159363">
    <property type="component" value="Chromosome 4"/>
</dbReference>
<reference evidence="1 2" key="1">
    <citation type="submission" date="2023-02" db="EMBL/GenBank/DDBJ databases">
        <title>LHISI_Scaffold_Assembly.</title>
        <authorList>
            <person name="Stuart O.P."/>
            <person name="Cleave R."/>
            <person name="Magrath M.J.L."/>
            <person name="Mikheyev A.S."/>
        </authorList>
    </citation>
    <scope>NUCLEOTIDE SEQUENCE [LARGE SCALE GENOMIC DNA]</scope>
    <source>
        <strain evidence="1">Daus_M_001</strain>
        <tissue evidence="1">Leg muscle</tissue>
    </source>
</reference>
<gene>
    <name evidence="1" type="ORF">PR048_015907</name>
</gene>
<proteinExistence type="predicted"/>
<protein>
    <submittedName>
        <fullName evidence="1">Uncharacterized protein</fullName>
    </submittedName>
</protein>
<keyword evidence="2" id="KW-1185">Reference proteome</keyword>
<dbReference type="EMBL" id="JARBHB010000005">
    <property type="protein sequence ID" value="KAJ8884050.1"/>
    <property type="molecule type" value="Genomic_DNA"/>
</dbReference>
<organism evidence="1 2">
    <name type="scientific">Dryococelus australis</name>
    <dbReference type="NCBI Taxonomy" id="614101"/>
    <lineage>
        <taxon>Eukaryota</taxon>
        <taxon>Metazoa</taxon>
        <taxon>Ecdysozoa</taxon>
        <taxon>Arthropoda</taxon>
        <taxon>Hexapoda</taxon>
        <taxon>Insecta</taxon>
        <taxon>Pterygota</taxon>
        <taxon>Neoptera</taxon>
        <taxon>Polyneoptera</taxon>
        <taxon>Phasmatodea</taxon>
        <taxon>Verophasmatodea</taxon>
        <taxon>Anareolatae</taxon>
        <taxon>Phasmatidae</taxon>
        <taxon>Eurycanthinae</taxon>
        <taxon>Dryococelus</taxon>
    </lineage>
</organism>
<evidence type="ECO:0000313" key="2">
    <source>
        <dbReference type="Proteomes" id="UP001159363"/>
    </source>
</evidence>
<sequence length="122" mass="13729">MLPLLNLLRTADGSTASERDPSKEFFSRYLYLPKISSLHTLDLGVILEITVNTFVLGLRQCPVYGGKCGIMNHFAVLCRVRKVREVNVNHSSSESLYCDAVTVMFIREELKQIMLMSGGNIF</sequence>
<name>A0ABQ9HIL4_9NEOP</name>